<feature type="transmembrane region" description="Helical" evidence="1">
    <location>
        <begin position="240"/>
        <end position="259"/>
    </location>
</feature>
<feature type="transmembrane region" description="Helical" evidence="1">
    <location>
        <begin position="112"/>
        <end position="139"/>
    </location>
</feature>
<keyword evidence="1" id="KW-1133">Transmembrane helix</keyword>
<dbReference type="RefSeq" id="WP_258568377.1">
    <property type="nucleotide sequence ID" value="NZ_CP092900.1"/>
</dbReference>
<proteinExistence type="predicted"/>
<keyword evidence="3" id="KW-1185">Reference proteome</keyword>
<evidence type="ECO:0000313" key="2">
    <source>
        <dbReference type="EMBL" id="UTC24593.1"/>
    </source>
</evidence>
<dbReference type="Proteomes" id="UP001055955">
    <property type="component" value="Chromosome"/>
</dbReference>
<accession>A0ABY5DKT5</accession>
<sequence>MSFVKKSIPWGALYSNAESTQRARANLYIIVTNSPLILIIEARLKTIAGAPAQMLGFITGLYSDESLDSVYGNVENAASVMSLDATWVGMSTPSILMTHSFKQFMKSIRMNIVWYAAGLLVYSLKAIRYPFMVVGSLFYMPITKNFKVLGLWFEEVADIVKGVINMATYLPRAITGIRYLEKKLLKGIQSKVHRFIPNERVSAWHIFSPLLILTVLPELLVMPLEVVALLFYNFRAVPEFLVQKMSLLGAVLSGPFVVLSNLHSIIFPHSQVDPVAEILPIGTDNIGPPPAYSLPLGLPTYHQATFPTLPF</sequence>
<gene>
    <name evidence="2" type="ORF">MMH89_00230</name>
</gene>
<dbReference type="EMBL" id="CP092900">
    <property type="protein sequence ID" value="UTC24593.1"/>
    <property type="molecule type" value="Genomic_DNA"/>
</dbReference>
<keyword evidence="1" id="KW-0812">Transmembrane</keyword>
<evidence type="ECO:0000256" key="1">
    <source>
        <dbReference type="SAM" id="Phobius"/>
    </source>
</evidence>
<reference evidence="2 3" key="1">
    <citation type="journal article" date="2022" name="Nat. Microbiol.">
        <title>The microbiome of a bacterivorous marine choanoflagellate contains a resource-demanding obligate bacterial associate.</title>
        <authorList>
            <person name="Needham D.M."/>
            <person name="Poirier C."/>
            <person name="Bachy C."/>
            <person name="George E.E."/>
            <person name="Wilken S."/>
            <person name="Yung C.C.M."/>
            <person name="Limardo A.J."/>
            <person name="Morando M."/>
            <person name="Sudek L."/>
            <person name="Malmstrom R.R."/>
            <person name="Keeling P.J."/>
            <person name="Santoro A.E."/>
            <person name="Worden A.Z."/>
        </authorList>
    </citation>
    <scope>NUCLEOTIDE SEQUENCE [LARGE SCALE GENOMIC DNA]</scope>
    <source>
        <strain evidence="2 3">Comchoano-1</strain>
    </source>
</reference>
<evidence type="ECO:0000313" key="3">
    <source>
        <dbReference type="Proteomes" id="UP001055955"/>
    </source>
</evidence>
<organism evidence="2 3">
    <name type="scientific">Candidatus Comchoanobacter bicostacola</name>
    <dbReference type="NCBI Taxonomy" id="2919598"/>
    <lineage>
        <taxon>Bacteria</taxon>
        <taxon>Pseudomonadati</taxon>
        <taxon>Pseudomonadota</taxon>
        <taxon>Gammaproteobacteria</taxon>
        <taxon>Candidatus Comchoanobacterales</taxon>
        <taxon>Candidatus Comchoanobacteraceae</taxon>
        <taxon>Candidatus Comchoanobacter</taxon>
    </lineage>
</organism>
<name>A0ABY5DKT5_9GAMM</name>
<protein>
    <submittedName>
        <fullName evidence="2">Uncharacterized protein</fullName>
    </submittedName>
</protein>
<keyword evidence="1" id="KW-0472">Membrane</keyword>